<keyword evidence="5 9" id="KW-0812">Transmembrane</keyword>
<evidence type="ECO:0000256" key="1">
    <source>
        <dbReference type="ARBA" id="ARBA00004651"/>
    </source>
</evidence>
<feature type="transmembrane region" description="Helical" evidence="9">
    <location>
        <begin position="78"/>
        <end position="94"/>
    </location>
</feature>
<feature type="transmembrane region" description="Helical" evidence="9">
    <location>
        <begin position="202"/>
        <end position="221"/>
    </location>
</feature>
<feature type="transmembrane region" description="Helical" evidence="9">
    <location>
        <begin position="257"/>
        <end position="278"/>
    </location>
</feature>
<dbReference type="PANTHER" id="PTHR33451">
    <property type="entry name" value="MALATE-2H(+)/NA(+)-LACTATE ANTIPORTER"/>
    <property type="match status" value="1"/>
</dbReference>
<evidence type="ECO:0000256" key="9">
    <source>
        <dbReference type="SAM" id="Phobius"/>
    </source>
</evidence>
<feature type="transmembrane region" description="Helical" evidence="9">
    <location>
        <begin position="440"/>
        <end position="462"/>
    </location>
</feature>
<evidence type="ECO:0000256" key="6">
    <source>
        <dbReference type="ARBA" id="ARBA00022989"/>
    </source>
</evidence>
<dbReference type="PANTHER" id="PTHR33451:SF3">
    <property type="entry name" value="MALATE-2H(+)_NA(+)-LACTATE ANTIPORTER"/>
    <property type="match status" value="1"/>
</dbReference>
<dbReference type="Pfam" id="PF03553">
    <property type="entry name" value="Na_H_antiporter"/>
    <property type="match status" value="1"/>
</dbReference>
<feature type="transmembrane region" description="Helical" evidence="9">
    <location>
        <begin position="233"/>
        <end position="252"/>
    </location>
</feature>
<name>A0A7G9G433_9FIRM</name>
<evidence type="ECO:0000259" key="10">
    <source>
        <dbReference type="Pfam" id="PF03553"/>
    </source>
</evidence>
<gene>
    <name evidence="11" type="ORF">H9Q78_14240</name>
</gene>
<keyword evidence="2" id="KW-0813">Transport</keyword>
<keyword evidence="3" id="KW-0050">Antiport</keyword>
<organism evidence="11 12">
    <name type="scientific">Qiania dongpingensis</name>
    <dbReference type="NCBI Taxonomy" id="2763669"/>
    <lineage>
        <taxon>Bacteria</taxon>
        <taxon>Bacillati</taxon>
        <taxon>Bacillota</taxon>
        <taxon>Clostridia</taxon>
        <taxon>Lachnospirales</taxon>
        <taxon>Lachnospiraceae</taxon>
        <taxon>Qiania</taxon>
    </lineage>
</organism>
<evidence type="ECO:0000256" key="5">
    <source>
        <dbReference type="ARBA" id="ARBA00022692"/>
    </source>
</evidence>
<proteinExistence type="inferred from homology"/>
<feature type="domain" description="Na+/H+ antiporter NhaC-like C-terminal" evidence="10">
    <location>
        <begin position="18"/>
        <end position="218"/>
    </location>
</feature>
<evidence type="ECO:0000256" key="2">
    <source>
        <dbReference type="ARBA" id="ARBA00022448"/>
    </source>
</evidence>
<feature type="transmembrane region" description="Helical" evidence="9">
    <location>
        <begin position="106"/>
        <end position="128"/>
    </location>
</feature>
<feature type="transmembrane region" description="Helical" evidence="9">
    <location>
        <begin position="354"/>
        <end position="379"/>
    </location>
</feature>
<sequence length="475" mass="50336">MEKENRKLEFYGGEWVSLAPLLLFIVLIIVTTFFWGSISDGALWVPIFLGLVIPFFLAKDKKHYSNTLIMGMASKDTAFPIATWLFAGVFSRILRMSGFATGLAGLAGSFGVGPVLFTVISFLAATLFSTATGTGFGTIAACMGVLYPAGVELGVNPAFLAGAILGGAAFGDNLAPVSDSTIASATAMDVDVPKCVRSRLKYSLTAAAITLIITIIVGNILGQSANIKEAVSYDQMTLIMIVPVIITLIIAIKSGDLIIATIIGSVLSGAAAVIFGLMDFVQIDAVNPVREALFSVSGSGLDRAVGGAVFTGLSSMTQMVVLCLMLFSAIHIMKCGHGDMKILNALSHVTRRAVGAEVVISFMVIALSSIMGLNAPAILTVGPSFARPLADKHGISRYRMANLMDAQSCTWCYSLPWTCTMMYILSFTVDTSAPLSGIQITPYCFFTFVMTAVMFVSIFLGIGRKDFINVQGEAE</sequence>
<keyword evidence="7 9" id="KW-0472">Membrane</keyword>
<evidence type="ECO:0000313" key="12">
    <source>
        <dbReference type="Proteomes" id="UP000515823"/>
    </source>
</evidence>
<feature type="transmembrane region" description="Helical" evidence="9">
    <location>
        <begin position="308"/>
        <end position="333"/>
    </location>
</feature>
<keyword evidence="4" id="KW-1003">Cell membrane</keyword>
<dbReference type="InterPro" id="IPR018461">
    <property type="entry name" value="Na/H_Antiport_NhaC-like_C"/>
</dbReference>
<evidence type="ECO:0000256" key="7">
    <source>
        <dbReference type="ARBA" id="ARBA00023136"/>
    </source>
</evidence>
<comment type="similarity">
    <text evidence="8">Belongs to the NhaC Na(+)/H(+) (TC 2.A.35) antiporter family.</text>
</comment>
<dbReference type="GO" id="GO:0015297">
    <property type="term" value="F:antiporter activity"/>
    <property type="evidence" value="ECO:0007669"/>
    <property type="project" value="UniProtKB-KW"/>
</dbReference>
<feature type="transmembrane region" description="Helical" evidence="9">
    <location>
        <begin position="12"/>
        <end position="35"/>
    </location>
</feature>
<comment type="subcellular location">
    <subcellularLocation>
        <location evidence="1">Cell membrane</location>
        <topology evidence="1">Multi-pass membrane protein</topology>
    </subcellularLocation>
</comment>
<feature type="transmembrane region" description="Helical" evidence="9">
    <location>
        <begin position="41"/>
        <end position="58"/>
    </location>
</feature>
<reference evidence="11 12" key="1">
    <citation type="submission" date="2020-08" db="EMBL/GenBank/DDBJ databases">
        <authorList>
            <person name="Liu C."/>
            <person name="Sun Q."/>
        </authorList>
    </citation>
    <scope>NUCLEOTIDE SEQUENCE [LARGE SCALE GENOMIC DNA]</scope>
    <source>
        <strain evidence="11 12">NSJ-38</strain>
    </source>
</reference>
<protein>
    <submittedName>
        <fullName evidence="11">Sodium:proton antiporter</fullName>
    </submittedName>
</protein>
<evidence type="ECO:0000256" key="3">
    <source>
        <dbReference type="ARBA" id="ARBA00022449"/>
    </source>
</evidence>
<dbReference type="InterPro" id="IPR052180">
    <property type="entry name" value="NhaC_Na-H+_Antiporter"/>
</dbReference>
<dbReference type="EMBL" id="CP060634">
    <property type="protein sequence ID" value="QNM05565.1"/>
    <property type="molecule type" value="Genomic_DNA"/>
</dbReference>
<dbReference type="AlphaFoldDB" id="A0A7G9G433"/>
<accession>A0A7G9G433</accession>
<evidence type="ECO:0000313" key="11">
    <source>
        <dbReference type="EMBL" id="QNM05565.1"/>
    </source>
</evidence>
<dbReference type="Proteomes" id="UP000515823">
    <property type="component" value="Chromosome"/>
</dbReference>
<evidence type="ECO:0000256" key="8">
    <source>
        <dbReference type="ARBA" id="ARBA00038435"/>
    </source>
</evidence>
<keyword evidence="6 9" id="KW-1133">Transmembrane helix</keyword>
<dbReference type="KEGG" id="qdo:H9Q78_14240"/>
<evidence type="ECO:0000256" key="4">
    <source>
        <dbReference type="ARBA" id="ARBA00022475"/>
    </source>
</evidence>
<dbReference type="RefSeq" id="WP_249302672.1">
    <property type="nucleotide sequence ID" value="NZ_CP060634.1"/>
</dbReference>
<dbReference type="GO" id="GO:0005886">
    <property type="term" value="C:plasma membrane"/>
    <property type="evidence" value="ECO:0007669"/>
    <property type="project" value="UniProtKB-SubCell"/>
</dbReference>
<keyword evidence="12" id="KW-1185">Reference proteome</keyword>